<dbReference type="AlphaFoldDB" id="A0A1I5KHH6"/>
<reference evidence="3" key="1">
    <citation type="submission" date="2016-10" db="EMBL/GenBank/DDBJ databases">
        <authorList>
            <person name="Varghese N."/>
            <person name="Submissions S."/>
        </authorList>
    </citation>
    <scope>NUCLEOTIDE SEQUENCE [LARGE SCALE GENOMIC DNA]</scope>
    <source>
        <strain evidence="3">CGMCC 4.5579</strain>
    </source>
</reference>
<evidence type="ECO:0000259" key="1">
    <source>
        <dbReference type="Pfam" id="PF11575"/>
    </source>
</evidence>
<dbReference type="STRING" id="587909.SAMN05421810_101143"/>
<dbReference type="InterPro" id="IPR024726">
    <property type="entry name" value="FhuF_C"/>
</dbReference>
<organism evidence="2 3">
    <name type="scientific">Amycolatopsis arida</name>
    <dbReference type="NCBI Taxonomy" id="587909"/>
    <lineage>
        <taxon>Bacteria</taxon>
        <taxon>Bacillati</taxon>
        <taxon>Actinomycetota</taxon>
        <taxon>Actinomycetes</taxon>
        <taxon>Pseudonocardiales</taxon>
        <taxon>Pseudonocardiaceae</taxon>
        <taxon>Amycolatopsis</taxon>
    </lineage>
</organism>
<dbReference type="EMBL" id="FOWW01000001">
    <property type="protein sequence ID" value="SFO84233.1"/>
    <property type="molecule type" value="Genomic_DNA"/>
</dbReference>
<evidence type="ECO:0000313" key="2">
    <source>
        <dbReference type="EMBL" id="SFO84233.1"/>
    </source>
</evidence>
<proteinExistence type="predicted"/>
<keyword evidence="3" id="KW-1185">Reference proteome</keyword>
<accession>A0A1I5KHH6</accession>
<dbReference type="Proteomes" id="UP000198727">
    <property type="component" value="Unassembled WGS sequence"/>
</dbReference>
<dbReference type="Pfam" id="PF11575">
    <property type="entry name" value="FhuF_C"/>
    <property type="match status" value="1"/>
</dbReference>
<feature type="domain" description="Ferric siderophore reductase C-terminal" evidence="1">
    <location>
        <begin position="201"/>
        <end position="222"/>
    </location>
</feature>
<sequence length="237" mass="24755">MTLSVEQAYRAIAARMPQHTGAAAAPRAVPATVLADPEWLRADLDTAARLYGGADGRVLGTIRWYSASSVLVAPAIEGLVLAGHALDPALAATTFAMHPDGRFAGARSARVLGPDPAELGAALAESLGAAVAAIAGVSGAAERALWAIAGDSIGNRLLWAGTARGDVERVLALAEPLAARIDPRLPRPRFLRVGDTPVLRRSSCCLIYLAPGGGDKCVSCPRQRPDERDRRLRELMG</sequence>
<evidence type="ECO:0000313" key="3">
    <source>
        <dbReference type="Proteomes" id="UP000198727"/>
    </source>
</evidence>
<protein>
    <submittedName>
        <fullName evidence="2">FhuF 2Fe-2S C-terminal domain-containing protein</fullName>
    </submittedName>
</protein>
<dbReference type="GO" id="GO:0051537">
    <property type="term" value="F:2 iron, 2 sulfur cluster binding"/>
    <property type="evidence" value="ECO:0007669"/>
    <property type="project" value="InterPro"/>
</dbReference>
<name>A0A1I5KHH6_9PSEU</name>
<gene>
    <name evidence="2" type="ORF">SAMN05421810_101143</name>
</gene>